<evidence type="ECO:0000313" key="2">
    <source>
        <dbReference type="Proteomes" id="UP000663452"/>
    </source>
</evidence>
<proteinExistence type="predicted"/>
<dbReference type="EMBL" id="CP070969">
    <property type="protein sequence ID" value="QSF47517.1"/>
    <property type="molecule type" value="Genomic_DNA"/>
</dbReference>
<accession>A0ABX7LHF8</accession>
<protein>
    <submittedName>
        <fullName evidence="1">Uncharacterized protein</fullName>
    </submittedName>
</protein>
<evidence type="ECO:0000313" key="1">
    <source>
        <dbReference type="EMBL" id="QSF47517.1"/>
    </source>
</evidence>
<organism evidence="1 2">
    <name type="scientific">Paenibacillus tianjinensis</name>
    <dbReference type="NCBI Taxonomy" id="2810347"/>
    <lineage>
        <taxon>Bacteria</taxon>
        <taxon>Bacillati</taxon>
        <taxon>Bacillota</taxon>
        <taxon>Bacilli</taxon>
        <taxon>Bacillales</taxon>
        <taxon>Paenibacillaceae</taxon>
        <taxon>Paenibacillus</taxon>
    </lineage>
</organism>
<dbReference type="Proteomes" id="UP000663452">
    <property type="component" value="Chromosome"/>
</dbReference>
<keyword evidence="2" id="KW-1185">Reference proteome</keyword>
<reference evidence="1 2" key="1">
    <citation type="submission" date="2021-02" db="EMBL/GenBank/DDBJ databases">
        <title>Paenibacillus tianjinensis sp. nov.</title>
        <authorList>
            <person name="Liu H."/>
        </authorList>
    </citation>
    <scope>NUCLEOTIDE SEQUENCE [LARGE SCALE GENOMIC DNA]</scope>
    <source>
        <strain evidence="1 2">TB2019</strain>
    </source>
</reference>
<sequence>MANTEYPYSLGLATVTPFGLKFKEQFYSNTNMIKHGWFELAEQDEGWQIPIFYDPKDVSRIMLIDIDSIRSAFPIEVVSRKIDPEMKELYFSAIESLKKRIRQNKNKL</sequence>
<name>A0ABX7LHF8_9BACL</name>
<dbReference type="RefSeq" id="WP_054940723.1">
    <property type="nucleotide sequence ID" value="NZ_CP070969.1"/>
</dbReference>
<gene>
    <name evidence="1" type="ORF">JRJ22_13685</name>
</gene>